<dbReference type="Proteomes" id="UP001644750">
    <property type="component" value="Unassembled WGS sequence"/>
</dbReference>
<evidence type="ECO:0000259" key="2">
    <source>
        <dbReference type="PROSITE" id="PS51372"/>
    </source>
</evidence>
<dbReference type="Proteomes" id="UP000095564">
    <property type="component" value="Unassembled WGS sequence"/>
</dbReference>
<dbReference type="SMART" id="SM01061">
    <property type="entry name" value="CAT_RBD"/>
    <property type="match status" value="1"/>
</dbReference>
<organism evidence="5 11">
    <name type="scientific">Anaerostipes hadrus</name>
    <dbReference type="NCBI Taxonomy" id="649756"/>
    <lineage>
        <taxon>Bacteria</taxon>
        <taxon>Bacillati</taxon>
        <taxon>Bacillota</taxon>
        <taxon>Clostridia</taxon>
        <taxon>Lachnospirales</taxon>
        <taxon>Lachnospiraceae</taxon>
        <taxon>Anaerostipes</taxon>
    </lineage>
</organism>
<dbReference type="GO" id="GO:0006355">
    <property type="term" value="P:regulation of DNA-templated transcription"/>
    <property type="evidence" value="ECO:0007669"/>
    <property type="project" value="InterPro"/>
</dbReference>
<dbReference type="Proteomes" id="UP000188159">
    <property type="component" value="Chromosome"/>
</dbReference>
<dbReference type="Proteomes" id="UP000095598">
    <property type="component" value="Unassembled WGS sequence"/>
</dbReference>
<dbReference type="EMBL" id="CP012098">
    <property type="protein sequence ID" value="AQP38531.1"/>
    <property type="molecule type" value="Genomic_DNA"/>
</dbReference>
<evidence type="ECO:0000313" key="3">
    <source>
        <dbReference type="EMBL" id="AQP38531.1"/>
    </source>
</evidence>
<dbReference type="Proteomes" id="UP000095553">
    <property type="component" value="Unassembled WGS sequence"/>
</dbReference>
<dbReference type="PROSITE" id="PS51372">
    <property type="entry name" value="PRD_2"/>
    <property type="match status" value="2"/>
</dbReference>
<dbReference type="Pfam" id="PF03123">
    <property type="entry name" value="CAT_RBD"/>
    <property type="match status" value="1"/>
</dbReference>
<evidence type="ECO:0000313" key="13">
    <source>
        <dbReference type="Proteomes" id="UP001644750"/>
    </source>
</evidence>
<dbReference type="InterPro" id="IPR036634">
    <property type="entry name" value="PRD_sf"/>
</dbReference>
<reference evidence="7 13" key="3">
    <citation type="journal article" date="2020" name="Cell Host Microbe">
        <title>Functional and Genomic Variation between Human-Derived Isolates of Lachnospiraceae Reveals Inter- and Intra-Species Diversity.</title>
        <authorList>
            <person name="Sorbara M.T."/>
            <person name="Littmann E.R."/>
            <person name="Fontana E."/>
            <person name="Moody T.U."/>
            <person name="Kohout C.E."/>
            <person name="Gjonbalaj M."/>
            <person name="Eaton V."/>
            <person name="Seok R."/>
            <person name="Leiner I.M."/>
            <person name="Pamer E.G."/>
        </authorList>
    </citation>
    <scope>NUCLEOTIDE SEQUENCE [LARGE SCALE GENOMIC DNA]</scope>
    <source>
        <strain evidence="7 13">MSK.14.57</strain>
    </source>
</reference>
<dbReference type="RefSeq" id="WP_008391774.1">
    <property type="nucleotide sequence ID" value="NC_021016.1"/>
</dbReference>
<dbReference type="InterPro" id="IPR036650">
    <property type="entry name" value="CAT_RNA-bd_dom_sf"/>
</dbReference>
<dbReference type="Gene3D" id="2.30.24.10">
    <property type="entry name" value="CAT RNA-binding domain"/>
    <property type="match status" value="1"/>
</dbReference>
<gene>
    <name evidence="5" type="primary">licT_4</name>
    <name evidence="4" type="synonym">licT_2</name>
    <name evidence="6" type="synonym">licT_3</name>
    <name evidence="3" type="ORF">DO83_02120</name>
    <name evidence="5" type="ORF">ERS852425_01754</name>
    <name evidence="6" type="ORF">ERS852520_02403</name>
    <name evidence="4" type="ORF">ERS852571_01594</name>
    <name evidence="7" type="ORF">G5A72_05495</name>
    <name evidence="8" type="ORF">RBI15_04565</name>
</gene>
<evidence type="ECO:0000313" key="8">
    <source>
        <dbReference type="EMBL" id="WMD17370.1"/>
    </source>
</evidence>
<dbReference type="PANTHER" id="PTHR30185:SF15">
    <property type="entry name" value="CRYPTIC BETA-GLUCOSIDE BGL OPERON ANTITERMINATOR"/>
    <property type="match status" value="1"/>
</dbReference>
<dbReference type="InterPro" id="IPR050661">
    <property type="entry name" value="BglG_antiterminators"/>
</dbReference>
<dbReference type="SUPFAM" id="SSF63520">
    <property type="entry name" value="PTS-regulatory domain, PRD"/>
    <property type="match status" value="2"/>
</dbReference>
<evidence type="ECO:0000313" key="10">
    <source>
        <dbReference type="Proteomes" id="UP000095564"/>
    </source>
</evidence>
<reference evidence="9 10" key="1">
    <citation type="submission" date="2015-09" db="EMBL/GenBank/DDBJ databases">
        <authorList>
            <consortium name="Pathogen Informatics"/>
        </authorList>
    </citation>
    <scope>NUCLEOTIDE SEQUENCE [LARGE SCALE GENOMIC DNA]</scope>
    <source>
        <strain evidence="5 11">2789STDY5608868</strain>
        <strain evidence="6 10">2789STDY5834908</strain>
        <strain evidence="4 9">2789STDY5834959</strain>
    </source>
</reference>
<dbReference type="EMBL" id="JAAITB010000009">
    <property type="protein sequence ID" value="NSJ79046.1"/>
    <property type="molecule type" value="Genomic_DNA"/>
</dbReference>
<reference evidence="8" key="5">
    <citation type="submission" date="2023-08" db="EMBL/GenBank/DDBJ databases">
        <title>Complete Genome Sequences of butyrate producing Anaerostipes hadrus strains BA1 and GIF7 isolated from the terminal ileum of a healthy lean male.</title>
        <authorList>
            <person name="Low A."/>
            <person name="Sheludchenko M."/>
            <person name="Cheng H.E."/>
            <person name="Koh X.Q."/>
            <person name="Lee J."/>
        </authorList>
    </citation>
    <scope>NUCLEOTIDE SEQUENCE</scope>
    <source>
        <strain evidence="8">BA1</strain>
    </source>
</reference>
<evidence type="ECO:0000256" key="1">
    <source>
        <dbReference type="ARBA" id="ARBA00022737"/>
    </source>
</evidence>
<dbReference type="Gene3D" id="1.10.1790.10">
    <property type="entry name" value="PRD domain"/>
    <property type="match status" value="2"/>
</dbReference>
<dbReference type="Proteomes" id="UP001243496">
    <property type="component" value="Chromosome"/>
</dbReference>
<keyword evidence="1" id="KW-0677">Repeat</keyword>
<evidence type="ECO:0000313" key="6">
    <source>
        <dbReference type="EMBL" id="CUP86854.1"/>
    </source>
</evidence>
<dbReference type="EMBL" id="CP132968">
    <property type="protein sequence ID" value="WMD17370.1"/>
    <property type="molecule type" value="Genomic_DNA"/>
</dbReference>
<evidence type="ECO:0000313" key="12">
    <source>
        <dbReference type="Proteomes" id="UP000188159"/>
    </source>
</evidence>
<protein>
    <submittedName>
        <fullName evidence="7">PRD domain-containing protein</fullName>
    </submittedName>
    <submittedName>
        <fullName evidence="3">Transcription antiterminator BglG</fullName>
    </submittedName>
    <submittedName>
        <fullName evidence="5">Transcription antiterminator LicT</fullName>
    </submittedName>
</protein>
<proteinExistence type="predicted"/>
<dbReference type="InterPro" id="IPR011608">
    <property type="entry name" value="PRD"/>
</dbReference>
<dbReference type="NCBIfam" id="NF046042">
    <property type="entry name" value="LicT"/>
    <property type="match status" value="1"/>
</dbReference>
<feature type="domain" description="PRD" evidence="2">
    <location>
        <begin position="171"/>
        <end position="276"/>
    </location>
</feature>
<dbReference type="Pfam" id="PF00874">
    <property type="entry name" value="PRD"/>
    <property type="match status" value="2"/>
</dbReference>
<dbReference type="SUPFAM" id="SSF50151">
    <property type="entry name" value="SacY-like RNA-binding domain"/>
    <property type="match status" value="1"/>
</dbReference>
<reference evidence="7" key="4">
    <citation type="submission" date="2020-02" db="EMBL/GenBank/DDBJ databases">
        <authorList>
            <person name="Littmann E."/>
            <person name="Sorbara M."/>
        </authorList>
    </citation>
    <scope>NUCLEOTIDE SEQUENCE</scope>
    <source>
        <strain evidence="7">MSK.14.57</strain>
    </source>
</reference>
<dbReference type="EMBL" id="CZAU01000025">
    <property type="protein sequence ID" value="CUP86854.1"/>
    <property type="molecule type" value="Genomic_DNA"/>
</dbReference>
<dbReference type="EMBL" id="CYXY01000008">
    <property type="protein sequence ID" value="CUM95171.1"/>
    <property type="molecule type" value="Genomic_DNA"/>
</dbReference>
<dbReference type="InterPro" id="IPR004341">
    <property type="entry name" value="CAT_RNA-bd_dom"/>
</dbReference>
<dbReference type="GO" id="GO:0003723">
    <property type="term" value="F:RNA binding"/>
    <property type="evidence" value="ECO:0007669"/>
    <property type="project" value="InterPro"/>
</dbReference>
<dbReference type="GeneID" id="92740651"/>
<evidence type="ECO:0000313" key="4">
    <source>
        <dbReference type="EMBL" id="CUM95171.1"/>
    </source>
</evidence>
<dbReference type="EMBL" id="CYXT01000012">
    <property type="protein sequence ID" value="CUM96715.1"/>
    <property type="molecule type" value="Genomic_DNA"/>
</dbReference>
<dbReference type="OrthoDB" id="9813552at2"/>
<evidence type="ECO:0000313" key="5">
    <source>
        <dbReference type="EMBL" id="CUM96715.1"/>
    </source>
</evidence>
<dbReference type="AlphaFoldDB" id="A0A173T469"/>
<accession>A0A173T469</accession>
<keyword evidence="13" id="KW-1185">Reference proteome</keyword>
<reference evidence="3 12" key="2">
    <citation type="journal article" date="2016" name="Sci. Rep.">
        <title>Accelerated dysbiosis of gut microbiota during aggravation of DSS-induced colitis by a butyrate-producing bacterium.</title>
        <authorList>
            <person name="Zhang Q."/>
            <person name="Wu Y."/>
            <person name="Wang J."/>
            <person name="Wu G."/>
            <person name="Long W."/>
            <person name="Xue Z."/>
            <person name="Wang L."/>
            <person name="Zhang X."/>
            <person name="Pang X."/>
            <person name="Zhao Y."/>
            <person name="Zhao L."/>
            <person name="Zhang C."/>
        </authorList>
    </citation>
    <scope>NUCLEOTIDE SEQUENCE [LARGE SCALE GENOMIC DNA]</scope>
    <source>
        <strain evidence="3 12">BPB5</strain>
    </source>
</reference>
<sequence>MQITKIVNNNIVISEDKNHKEVVLMGKGLGFQKHKGDEIKLSQIEKTYVMKDHGMTQRFQEMLTDIPIERVKICNKIIQYAKDTLQKNINDNIYVSLTDHINFAIERVEMGVPFQNPFLWEIKKFYYQEYLIGKVAIGMIEKELKVTLPQDEAAFIALHIVNAELDLDMTEMVSMTKLVNDILKIVDKHFGEQIDKESVFYERFITHLKFFAQRVYIGKEVKSDDTEFQEIIRNKYHECIECVDEIKDYVKKTCNHDITDEELMYLTVHIKRVTTR</sequence>
<evidence type="ECO:0000313" key="7">
    <source>
        <dbReference type="EMBL" id="NSJ79046.1"/>
    </source>
</evidence>
<evidence type="ECO:0000313" key="9">
    <source>
        <dbReference type="Proteomes" id="UP000095553"/>
    </source>
</evidence>
<feature type="domain" description="PRD" evidence="2">
    <location>
        <begin position="65"/>
        <end position="170"/>
    </location>
</feature>
<name>A0A173T469_ANAHA</name>
<dbReference type="PANTHER" id="PTHR30185">
    <property type="entry name" value="CRYPTIC BETA-GLUCOSIDE BGL OPERON ANTITERMINATOR"/>
    <property type="match status" value="1"/>
</dbReference>
<evidence type="ECO:0000313" key="11">
    <source>
        <dbReference type="Proteomes" id="UP000095598"/>
    </source>
</evidence>